<dbReference type="AlphaFoldDB" id="A0A0A9HXJ8"/>
<dbReference type="EMBL" id="GBRH01160308">
    <property type="protein sequence ID" value="JAE37588.1"/>
    <property type="molecule type" value="Transcribed_RNA"/>
</dbReference>
<organism evidence="1">
    <name type="scientific">Arundo donax</name>
    <name type="common">Giant reed</name>
    <name type="synonym">Donax arundinaceus</name>
    <dbReference type="NCBI Taxonomy" id="35708"/>
    <lineage>
        <taxon>Eukaryota</taxon>
        <taxon>Viridiplantae</taxon>
        <taxon>Streptophyta</taxon>
        <taxon>Embryophyta</taxon>
        <taxon>Tracheophyta</taxon>
        <taxon>Spermatophyta</taxon>
        <taxon>Magnoliopsida</taxon>
        <taxon>Liliopsida</taxon>
        <taxon>Poales</taxon>
        <taxon>Poaceae</taxon>
        <taxon>PACMAD clade</taxon>
        <taxon>Arundinoideae</taxon>
        <taxon>Arundineae</taxon>
        <taxon>Arundo</taxon>
    </lineage>
</organism>
<sequence length="129" mass="13966">MASAGAPGSDHTILRKHGWQEEKPEEWQLVRGLAEWNRMGKDQIEEEGAGGGVCRLCDWFGRGRPGRAARLGGDGGALGEEEAIMQQEQHVAARLDSTGAATVADSVWGSLPPSSLDITNSLLEEKERW</sequence>
<protein>
    <submittedName>
        <fullName evidence="1">Uncharacterized protein</fullName>
    </submittedName>
</protein>
<accession>A0A0A9HXJ8</accession>
<proteinExistence type="predicted"/>
<evidence type="ECO:0000313" key="1">
    <source>
        <dbReference type="EMBL" id="JAE37588.1"/>
    </source>
</evidence>
<reference evidence="1" key="1">
    <citation type="submission" date="2014-09" db="EMBL/GenBank/DDBJ databases">
        <authorList>
            <person name="Magalhaes I.L.F."/>
            <person name="Oliveira U."/>
            <person name="Santos F.R."/>
            <person name="Vidigal T.H.D.A."/>
            <person name="Brescovit A.D."/>
            <person name="Santos A.J."/>
        </authorList>
    </citation>
    <scope>NUCLEOTIDE SEQUENCE</scope>
    <source>
        <tissue evidence="1">Shoot tissue taken approximately 20 cm above the soil surface</tissue>
    </source>
</reference>
<reference evidence="1" key="2">
    <citation type="journal article" date="2015" name="Data Brief">
        <title>Shoot transcriptome of the giant reed, Arundo donax.</title>
        <authorList>
            <person name="Barrero R.A."/>
            <person name="Guerrero F.D."/>
            <person name="Moolhuijzen P."/>
            <person name="Goolsby J.A."/>
            <person name="Tidwell J."/>
            <person name="Bellgard S.E."/>
            <person name="Bellgard M.I."/>
        </authorList>
    </citation>
    <scope>NUCLEOTIDE SEQUENCE</scope>
    <source>
        <tissue evidence="1">Shoot tissue taken approximately 20 cm above the soil surface</tissue>
    </source>
</reference>
<name>A0A0A9HXJ8_ARUDO</name>